<reference evidence="1 2" key="1">
    <citation type="journal article" date="2011" name="EMBO J.">
        <title>Structural diversity of bacterial flagellar motors.</title>
        <authorList>
            <person name="Chen S."/>
            <person name="Beeby M."/>
            <person name="Murphy G.E."/>
            <person name="Leadbetter J.R."/>
            <person name="Hendrixson D.R."/>
            <person name="Briegel A."/>
            <person name="Li Z."/>
            <person name="Shi J."/>
            <person name="Tocheva E.I."/>
            <person name="Muller A."/>
            <person name="Dobro M.J."/>
            <person name="Jensen G.J."/>
        </authorList>
    </citation>
    <scope>NUCLEOTIDE SEQUENCE [LARGE SCALE GENOMIC DNA]</scope>
    <source>
        <strain evidence="1 2">ATCC 19624</strain>
    </source>
</reference>
<dbReference type="STRING" id="887062.HGR_07106"/>
<dbReference type="Proteomes" id="UP000016368">
    <property type="component" value="Unassembled WGS sequence"/>
</dbReference>
<dbReference type="eggNOG" id="ENOG50310PR">
    <property type="taxonomic scope" value="Bacteria"/>
</dbReference>
<proteinExistence type="predicted"/>
<organism evidence="1 2">
    <name type="scientific">Hylemonella gracilis ATCC 19624</name>
    <dbReference type="NCBI Taxonomy" id="887062"/>
    <lineage>
        <taxon>Bacteria</taxon>
        <taxon>Pseudomonadati</taxon>
        <taxon>Pseudomonadota</taxon>
        <taxon>Betaproteobacteria</taxon>
        <taxon>Burkholderiales</taxon>
        <taxon>Comamonadaceae</taxon>
        <taxon>Hylemonella</taxon>
    </lineage>
</organism>
<dbReference type="Pfam" id="PF13665">
    <property type="entry name" value="Tox-PAAR-like"/>
    <property type="match status" value="1"/>
</dbReference>
<keyword evidence="2" id="KW-1185">Reference proteome</keyword>
<dbReference type="EMBL" id="AEGR01000051">
    <property type="protein sequence ID" value="EGI77269.1"/>
    <property type="molecule type" value="Genomic_DNA"/>
</dbReference>
<protein>
    <submittedName>
        <fullName evidence="1">Uncharacterized protein</fullName>
    </submittedName>
</protein>
<sequence length="127" mass="13174">MDMFANTNLGVLNMGFPDVCLTPPLAIPVPFPNIAMSLTHIPSVFNVLLDCGLAENLLTQGTLSLGDVGAGVASGMMAGPDHPLLGSFKTIFGVCPATRMTTLNIQNLDNAPGISLTPAQIRVLLLG</sequence>
<dbReference type="AlphaFoldDB" id="F3KSJ2"/>
<evidence type="ECO:0000313" key="2">
    <source>
        <dbReference type="Proteomes" id="UP000016368"/>
    </source>
</evidence>
<dbReference type="RefSeq" id="WP_006297456.1">
    <property type="nucleotide sequence ID" value="NZ_AEGR01000051.1"/>
</dbReference>
<gene>
    <name evidence="1" type="ORF">HGR_07106</name>
</gene>
<evidence type="ECO:0000313" key="1">
    <source>
        <dbReference type="EMBL" id="EGI77269.1"/>
    </source>
</evidence>
<accession>F3KSJ2</accession>
<comment type="caution">
    <text evidence="1">The sequence shown here is derived from an EMBL/GenBank/DDBJ whole genome shotgun (WGS) entry which is preliminary data.</text>
</comment>
<name>F3KSJ2_9BURK</name>